<proteinExistence type="predicted"/>
<evidence type="ECO:0000313" key="1">
    <source>
        <dbReference type="EMBL" id="KAE9384819.1"/>
    </source>
</evidence>
<name>A0A6A4GGR6_9AGAR</name>
<keyword evidence="2" id="KW-1185">Reference proteome</keyword>
<accession>A0A6A4GGR6</accession>
<dbReference type="EMBL" id="ML770077">
    <property type="protein sequence ID" value="KAE9384819.1"/>
    <property type="molecule type" value="Genomic_DNA"/>
</dbReference>
<organism evidence="1 2">
    <name type="scientific">Gymnopus androsaceus JB14</name>
    <dbReference type="NCBI Taxonomy" id="1447944"/>
    <lineage>
        <taxon>Eukaryota</taxon>
        <taxon>Fungi</taxon>
        <taxon>Dikarya</taxon>
        <taxon>Basidiomycota</taxon>
        <taxon>Agaricomycotina</taxon>
        <taxon>Agaricomycetes</taxon>
        <taxon>Agaricomycetidae</taxon>
        <taxon>Agaricales</taxon>
        <taxon>Marasmiineae</taxon>
        <taxon>Omphalotaceae</taxon>
        <taxon>Gymnopus</taxon>
    </lineage>
</organism>
<protein>
    <submittedName>
        <fullName evidence="1">Uncharacterized protein</fullName>
    </submittedName>
</protein>
<reference evidence="1" key="1">
    <citation type="journal article" date="2019" name="Environ. Microbiol.">
        <title>Fungal ecological strategies reflected in gene transcription - a case study of two litter decomposers.</title>
        <authorList>
            <person name="Barbi F."/>
            <person name="Kohler A."/>
            <person name="Barry K."/>
            <person name="Baskaran P."/>
            <person name="Daum C."/>
            <person name="Fauchery L."/>
            <person name="Ihrmark K."/>
            <person name="Kuo A."/>
            <person name="LaButti K."/>
            <person name="Lipzen A."/>
            <person name="Morin E."/>
            <person name="Grigoriev I.V."/>
            <person name="Henrissat B."/>
            <person name="Lindahl B."/>
            <person name="Martin F."/>
        </authorList>
    </citation>
    <scope>NUCLEOTIDE SEQUENCE</scope>
    <source>
        <strain evidence="1">JB14</strain>
    </source>
</reference>
<feature type="non-terminal residue" evidence="1">
    <location>
        <position position="1"/>
    </location>
</feature>
<dbReference type="OrthoDB" id="3232711at2759"/>
<gene>
    <name evidence="1" type="ORF">BT96DRAFT_745598</name>
</gene>
<sequence>RRAVGEGTRETSWIWMEGGTGQVVDAKVLEDIVRVEWSKTHARSERWQEETDLLQEEMRRCIQSLRYNAKQWIGRMLYEGPLAEGRDAAHMEGVAAYAASQAAVYRGIATEFERIW</sequence>
<feature type="non-terminal residue" evidence="1">
    <location>
        <position position="116"/>
    </location>
</feature>
<dbReference type="Proteomes" id="UP000799118">
    <property type="component" value="Unassembled WGS sequence"/>
</dbReference>
<evidence type="ECO:0000313" key="2">
    <source>
        <dbReference type="Proteomes" id="UP000799118"/>
    </source>
</evidence>
<dbReference type="AlphaFoldDB" id="A0A6A4GGR6"/>